<evidence type="ECO:0000259" key="2">
    <source>
        <dbReference type="Pfam" id="PF12281"/>
    </source>
</evidence>
<keyword evidence="4" id="KW-1185">Reference proteome</keyword>
<dbReference type="OrthoDB" id="8250574at2"/>
<evidence type="ECO:0000256" key="1">
    <source>
        <dbReference type="SAM" id="MobiDB-lite"/>
    </source>
</evidence>
<protein>
    <recommendedName>
        <fullName evidence="2">Nucleotidyltransferase-like domain-containing protein</fullName>
    </recommendedName>
</protein>
<dbReference type="AlphaFoldDB" id="A0A431VE12"/>
<feature type="domain" description="Nucleotidyltransferase-like" evidence="2">
    <location>
        <begin position="111"/>
        <end position="316"/>
    </location>
</feature>
<evidence type="ECO:0000313" key="3">
    <source>
        <dbReference type="EMBL" id="RTR17814.1"/>
    </source>
</evidence>
<feature type="region of interest" description="Disordered" evidence="1">
    <location>
        <begin position="331"/>
        <end position="351"/>
    </location>
</feature>
<gene>
    <name evidence="3" type="ORF">EJ903_16905</name>
</gene>
<proteinExistence type="predicted"/>
<dbReference type="Pfam" id="PF12281">
    <property type="entry name" value="NTP_transf_8"/>
    <property type="match status" value="1"/>
</dbReference>
<name>A0A431VE12_9PROT</name>
<sequence length="351" mass="39210">MFYFNELTDIQRKLFVDLRQVYEAYRLSQSQSGHYAGSMRWREKNGTDYLFRKIGSVEKGLGVRSPQTETIYASFLDGRKKIKERLAGQTKALDVQAALAKASGLGRVPRIVAQILRKLDDTQILGHIRIVGTNALFAYEALAAVTVAGDALATGDIDLLIDARRRLRIMIPDKAERSVAGLVKRIDPSFEILPGNPYRMANSNGFMLDLIRPQPNPAWKEEAGAQLGDGDLVPSPIEGLQWLVNAPRVDALVVDVNGYPAPIAAPDPRIWMVHKIWLSTRPLRDPVKVQRDVTQAHLMRDLLLEKLPQFPLDDAFFNTLPHPLRAASLSLLPPPPPLSDDDDDVFPTPKW</sequence>
<dbReference type="EMBL" id="RXMA01000017">
    <property type="protein sequence ID" value="RTR17814.1"/>
    <property type="molecule type" value="Genomic_DNA"/>
</dbReference>
<dbReference type="RefSeq" id="WP_126617595.1">
    <property type="nucleotide sequence ID" value="NZ_JBHUCY010000015.1"/>
</dbReference>
<dbReference type="Proteomes" id="UP000277007">
    <property type="component" value="Unassembled WGS sequence"/>
</dbReference>
<accession>A0A431VE12</accession>
<comment type="caution">
    <text evidence="3">The sequence shown here is derived from an EMBL/GenBank/DDBJ whole genome shotgun (WGS) entry which is preliminary data.</text>
</comment>
<evidence type="ECO:0000313" key="4">
    <source>
        <dbReference type="Proteomes" id="UP000277007"/>
    </source>
</evidence>
<reference evidence="3 4" key="1">
    <citation type="submission" date="2018-12" db="EMBL/GenBank/DDBJ databases">
        <authorList>
            <person name="Yang Y."/>
        </authorList>
    </citation>
    <scope>NUCLEOTIDE SEQUENCE [LARGE SCALE GENOMIC DNA]</scope>
    <source>
        <strain evidence="3 4">L-25-5w-1</strain>
    </source>
</reference>
<organism evidence="3 4">
    <name type="scientific">Azospirillum griseum</name>
    <dbReference type="NCBI Taxonomy" id="2496639"/>
    <lineage>
        <taxon>Bacteria</taxon>
        <taxon>Pseudomonadati</taxon>
        <taxon>Pseudomonadota</taxon>
        <taxon>Alphaproteobacteria</taxon>
        <taxon>Rhodospirillales</taxon>
        <taxon>Azospirillaceae</taxon>
        <taxon>Azospirillum</taxon>
    </lineage>
</organism>
<dbReference type="InterPro" id="IPR058575">
    <property type="entry name" value="NTP_transf_8_dom"/>
</dbReference>